<dbReference type="RefSeq" id="WP_079290917.1">
    <property type="nucleotide sequence ID" value="NZ_MTPU01000026.1"/>
</dbReference>
<name>A0A9Q5QXH5_9CYAN</name>
<sequence length="253" mass="29077">MEVYRYFLQFEDYVFYATTERGKVFETGWFIHNYALSYALDLARSRYREDGQKPNYKEELTPSNKAGIYLTPAQVLDNTQYCINQFNTMDETFNLSSGKSLGYPAWGFAKMFRPICKRTVNSDSNQFLANAVGYLICEDSLTESIQKLGNLYEREINLFPTQYLRLGKFMGKVKMTLQKANSVNLVNKSLSVSGMLNWADLVSKPQLFDLIASALPTRLLENATYLVSTTLLEIRFADEEVVYLPSQMNYLVT</sequence>
<comment type="caution">
    <text evidence="1">The sequence shown here is derived from an EMBL/GenBank/DDBJ whole genome shotgun (WGS) entry which is preliminary data.</text>
</comment>
<dbReference type="Proteomes" id="UP000190056">
    <property type="component" value="Unassembled WGS sequence"/>
</dbReference>
<dbReference type="NCBIfam" id="TIGR03159">
    <property type="entry name" value="cas_Csc1"/>
    <property type="match status" value="1"/>
</dbReference>
<dbReference type="AlphaFoldDB" id="A0A9Q5QXH5"/>
<dbReference type="EMBL" id="MTPU01000026">
    <property type="protein sequence ID" value="OPH10344.1"/>
    <property type="molecule type" value="Genomic_DNA"/>
</dbReference>
<accession>A0A9Q5QXH5</accession>
<dbReference type="InterPro" id="IPR017576">
    <property type="entry name" value="CRISPR-assoc_prot_Csc1"/>
</dbReference>
<dbReference type="Pfam" id="PF26241">
    <property type="entry name" value="Cas_Csc1"/>
    <property type="match status" value="1"/>
</dbReference>
<evidence type="ECO:0000313" key="2">
    <source>
        <dbReference type="Proteomes" id="UP000190056"/>
    </source>
</evidence>
<proteinExistence type="predicted"/>
<gene>
    <name evidence="1" type="ORF">CENA302_05975</name>
</gene>
<reference evidence="1 2" key="1">
    <citation type="submission" date="2017-01" db="EMBL/GenBank/DDBJ databases">
        <authorList>
            <person name="Abreu V.A."/>
            <person name="Popin R.V."/>
            <person name="Rigonato J."/>
            <person name="Andreote A.P."/>
            <person name="Schaker P.C."/>
            <person name="Hoff-Risseti C."/>
            <person name="Alvarenga D.O."/>
            <person name="Varani A.M."/>
            <person name="Fiore M.F."/>
        </authorList>
    </citation>
    <scope>NUCLEOTIDE SEQUENCE [LARGE SCALE GENOMIC DNA]</scope>
    <source>
        <strain evidence="1 2">CENA302</strain>
    </source>
</reference>
<evidence type="ECO:0000313" key="1">
    <source>
        <dbReference type="EMBL" id="OPH10344.1"/>
    </source>
</evidence>
<protein>
    <submittedName>
        <fullName evidence="1">Type I-D CRISPR-associated protein Cas5/Csc1</fullName>
    </submittedName>
</protein>
<organism evidence="1 2">
    <name type="scientific">Cylindrospermopsis raciborskii CENA302</name>
    <dbReference type="NCBI Taxonomy" id="1170768"/>
    <lineage>
        <taxon>Bacteria</taxon>
        <taxon>Bacillati</taxon>
        <taxon>Cyanobacteriota</taxon>
        <taxon>Cyanophyceae</taxon>
        <taxon>Nostocales</taxon>
        <taxon>Aphanizomenonaceae</taxon>
        <taxon>Cylindrospermopsis</taxon>
    </lineage>
</organism>